<sequence>MGNHVLDKLEIVMVRIFFLDLLIKLGENGDNAVGFYDV</sequence>
<keyword evidence="2" id="KW-1185">Reference proteome</keyword>
<comment type="caution">
    <text evidence="1">The sequence shown here is derived from an EMBL/GenBank/DDBJ whole genome shotgun (WGS) entry which is preliminary data.</text>
</comment>
<organism evidence="1 2">
    <name type="scientific">Chlamydia psittaci 99DC5</name>
    <dbReference type="NCBI Taxonomy" id="1112251"/>
    <lineage>
        <taxon>Bacteria</taxon>
        <taxon>Pseudomonadati</taxon>
        <taxon>Chlamydiota</taxon>
        <taxon>Chlamydiia</taxon>
        <taxon>Chlamydiales</taxon>
        <taxon>Chlamydiaceae</taxon>
        <taxon>Chlamydia/Chlamydophila group</taxon>
        <taxon>Chlamydia</taxon>
    </lineage>
</organism>
<reference evidence="1 2" key="1">
    <citation type="submission" date="2013-04" db="EMBL/GenBank/DDBJ databases">
        <title>Genome sequence of Chlamydia psittaci 99DC5.</title>
        <authorList>
            <person name="Huot-Creasy H."/>
            <person name="McCracken C.L."/>
            <person name="Humphries M."/>
            <person name="Sachse K."/>
            <person name="Laroucau K."/>
            <person name="Bavoil P."/>
            <person name="Myers G.S."/>
        </authorList>
    </citation>
    <scope>NUCLEOTIDE SEQUENCE [LARGE SCALE GENOMIC DNA]</scope>
    <source>
        <strain evidence="1 2">99DC5</strain>
    </source>
</reference>
<protein>
    <submittedName>
        <fullName evidence="1">Uncharacterized protein</fullName>
    </submittedName>
</protein>
<name>A0ABN0MQV3_CHLPS</name>
<evidence type="ECO:0000313" key="1">
    <source>
        <dbReference type="EMBL" id="EPJ28962.1"/>
    </source>
</evidence>
<dbReference type="Proteomes" id="UP000014627">
    <property type="component" value="Unassembled WGS sequence"/>
</dbReference>
<proteinExistence type="predicted"/>
<evidence type="ECO:0000313" key="2">
    <source>
        <dbReference type="Proteomes" id="UP000014627"/>
    </source>
</evidence>
<dbReference type="EMBL" id="ATLC01000043">
    <property type="protein sequence ID" value="EPJ28962.1"/>
    <property type="molecule type" value="Genomic_DNA"/>
</dbReference>
<gene>
    <name evidence="1" type="ORF">CP99DC5_0012</name>
</gene>
<accession>A0ABN0MQV3</accession>